<feature type="compositionally biased region" description="Polar residues" evidence="1">
    <location>
        <begin position="1"/>
        <end position="13"/>
    </location>
</feature>
<feature type="compositionally biased region" description="Low complexity" evidence="1">
    <location>
        <begin position="14"/>
        <end position="31"/>
    </location>
</feature>
<dbReference type="EMBL" id="JBJQOH010000007">
    <property type="protein sequence ID" value="KAL3678304.1"/>
    <property type="molecule type" value="Genomic_DNA"/>
</dbReference>
<proteinExistence type="predicted"/>
<accession>A0ABD3GM95</accession>
<evidence type="ECO:0000313" key="3">
    <source>
        <dbReference type="Proteomes" id="UP001633002"/>
    </source>
</evidence>
<name>A0ABD3GM95_9MARC</name>
<organism evidence="2 3">
    <name type="scientific">Riccia sorocarpa</name>
    <dbReference type="NCBI Taxonomy" id="122646"/>
    <lineage>
        <taxon>Eukaryota</taxon>
        <taxon>Viridiplantae</taxon>
        <taxon>Streptophyta</taxon>
        <taxon>Embryophyta</taxon>
        <taxon>Marchantiophyta</taxon>
        <taxon>Marchantiopsida</taxon>
        <taxon>Marchantiidae</taxon>
        <taxon>Marchantiales</taxon>
        <taxon>Ricciaceae</taxon>
        <taxon>Riccia</taxon>
    </lineage>
</organism>
<evidence type="ECO:0000313" key="2">
    <source>
        <dbReference type="EMBL" id="KAL3678304.1"/>
    </source>
</evidence>
<comment type="caution">
    <text evidence="2">The sequence shown here is derived from an EMBL/GenBank/DDBJ whole genome shotgun (WGS) entry which is preliminary data.</text>
</comment>
<gene>
    <name evidence="2" type="ORF">R1sor_021260</name>
</gene>
<protein>
    <submittedName>
        <fullName evidence="2">Uncharacterized protein</fullName>
    </submittedName>
</protein>
<reference evidence="2 3" key="1">
    <citation type="submission" date="2024-09" db="EMBL/GenBank/DDBJ databases">
        <title>Chromosome-scale assembly of Riccia sorocarpa.</title>
        <authorList>
            <person name="Paukszto L."/>
        </authorList>
    </citation>
    <scope>NUCLEOTIDE SEQUENCE [LARGE SCALE GENOMIC DNA]</scope>
    <source>
        <strain evidence="2">LP-2024</strain>
        <tissue evidence="2">Aerial parts of the thallus</tissue>
    </source>
</reference>
<dbReference type="Proteomes" id="UP001633002">
    <property type="component" value="Unassembled WGS sequence"/>
</dbReference>
<sequence length="117" mass="12606">MGVRTSGNATARFSSVRSSESLSESLESESVSSTLSLLARLDFFHKRPNGGCLSARRLMVATRQDYVPAGMGVSIASFEPYLTNLLCYSGMTPLAIPAFVAAVSKESKVERAIWEPV</sequence>
<evidence type="ECO:0000256" key="1">
    <source>
        <dbReference type="SAM" id="MobiDB-lite"/>
    </source>
</evidence>
<feature type="region of interest" description="Disordered" evidence="1">
    <location>
        <begin position="1"/>
        <end position="31"/>
    </location>
</feature>
<keyword evidence="3" id="KW-1185">Reference proteome</keyword>
<dbReference type="AlphaFoldDB" id="A0ABD3GM95"/>